<keyword evidence="10 19" id="KW-0812">Transmembrane</keyword>
<evidence type="ECO:0000256" key="6">
    <source>
        <dbReference type="ARBA" id="ARBA00015850"/>
    </source>
</evidence>
<evidence type="ECO:0000256" key="16">
    <source>
        <dbReference type="ARBA" id="ARBA00032853"/>
    </source>
</evidence>
<comment type="function">
    <text evidence="14 19">Joins adenosylcobinamide-GDP and alpha-ribazole to generate adenosylcobalamin (Ado-cobalamin). Also synthesizes adenosylcobalamin 5'-phosphate from adenosylcobinamide-GDP and alpha-ribazole 5'-phosphate.</text>
</comment>
<keyword evidence="11 19" id="KW-0460">Magnesium</keyword>
<organism evidence="20 21">
    <name type="scientific">Tessaracoccus lapidicaptus</name>
    <dbReference type="NCBI Taxonomy" id="1427523"/>
    <lineage>
        <taxon>Bacteria</taxon>
        <taxon>Bacillati</taxon>
        <taxon>Actinomycetota</taxon>
        <taxon>Actinomycetes</taxon>
        <taxon>Propionibacteriales</taxon>
        <taxon>Propionibacteriaceae</taxon>
        <taxon>Tessaracoccus</taxon>
    </lineage>
</organism>
<protein>
    <recommendedName>
        <fullName evidence="6 19">Adenosylcobinamide-GDP ribazoletransferase</fullName>
        <ecNumber evidence="5 19">2.7.8.26</ecNumber>
    </recommendedName>
    <alternativeName>
        <fullName evidence="16 19">Cobalamin synthase</fullName>
    </alternativeName>
    <alternativeName>
        <fullName evidence="15 19">Cobalamin-5'-phosphate synthase</fullName>
    </alternativeName>
</protein>
<dbReference type="AlphaFoldDB" id="A0A1C0AS10"/>
<dbReference type="EMBL" id="MBQD01000003">
    <property type="protein sequence ID" value="OCL37070.1"/>
    <property type="molecule type" value="Genomic_DNA"/>
</dbReference>
<evidence type="ECO:0000256" key="18">
    <source>
        <dbReference type="ARBA" id="ARBA00049504"/>
    </source>
</evidence>
<gene>
    <name evidence="19" type="primary">cobS</name>
    <name evidence="20" type="ORF">BCR15_12295</name>
</gene>
<dbReference type="PANTHER" id="PTHR34148">
    <property type="entry name" value="ADENOSYLCOBINAMIDE-GDP RIBAZOLETRANSFERASE"/>
    <property type="match status" value="1"/>
</dbReference>
<evidence type="ECO:0000256" key="4">
    <source>
        <dbReference type="ARBA" id="ARBA00010561"/>
    </source>
</evidence>
<evidence type="ECO:0000256" key="19">
    <source>
        <dbReference type="HAMAP-Rule" id="MF_00719"/>
    </source>
</evidence>
<evidence type="ECO:0000256" key="1">
    <source>
        <dbReference type="ARBA" id="ARBA00001946"/>
    </source>
</evidence>
<feature type="transmembrane region" description="Helical" evidence="19">
    <location>
        <begin position="70"/>
        <end position="91"/>
    </location>
</feature>
<keyword evidence="13 19" id="KW-0472">Membrane</keyword>
<dbReference type="UniPathway" id="UPA00148">
    <property type="reaction ID" value="UER00238"/>
</dbReference>
<evidence type="ECO:0000256" key="2">
    <source>
        <dbReference type="ARBA" id="ARBA00004651"/>
    </source>
</evidence>
<sequence>MAVHGRDREADQVTGFVAALGLFTVIPVPSVAEIDRRLASRAMAAFPWVGLLVGAAAGAVLWLVTASGAGGLLGAALALAVAAGLTGALHLDGLADTADGLGSRKPAEAALAIMRKSDIGPMGVAALALGLLIDAAALTSLAERGGALAAAALAVAAMVGRAVVTGATVSRLSARQQGFGALFVGVTRPLTAAGTAVAGLVVAAGAGWLAGGVPGAVALAVAATAAGAVGLLWARRLARRLGGMTGDVFGSVIEVTQAACLVGSAVLAGALGA</sequence>
<evidence type="ECO:0000256" key="7">
    <source>
        <dbReference type="ARBA" id="ARBA00022475"/>
    </source>
</evidence>
<keyword evidence="21" id="KW-1185">Reference proteome</keyword>
<dbReference type="Proteomes" id="UP000093501">
    <property type="component" value="Unassembled WGS sequence"/>
</dbReference>
<evidence type="ECO:0000313" key="20">
    <source>
        <dbReference type="EMBL" id="OCL37070.1"/>
    </source>
</evidence>
<name>A0A1C0AS10_9ACTN</name>
<keyword evidence="9 19" id="KW-0808">Transferase</keyword>
<feature type="transmembrane region" description="Helical" evidence="19">
    <location>
        <begin position="216"/>
        <end position="234"/>
    </location>
</feature>
<dbReference type="InterPro" id="IPR003805">
    <property type="entry name" value="CobS"/>
</dbReference>
<keyword evidence="12 19" id="KW-1133">Transmembrane helix</keyword>
<evidence type="ECO:0000313" key="21">
    <source>
        <dbReference type="Proteomes" id="UP000093501"/>
    </source>
</evidence>
<comment type="pathway">
    <text evidence="3 19">Cofactor biosynthesis; adenosylcobalamin biosynthesis; adenosylcobalamin from cob(II)yrinate a,c-diamide: step 7/7.</text>
</comment>
<evidence type="ECO:0000256" key="15">
    <source>
        <dbReference type="ARBA" id="ARBA00032605"/>
    </source>
</evidence>
<evidence type="ECO:0000256" key="9">
    <source>
        <dbReference type="ARBA" id="ARBA00022679"/>
    </source>
</evidence>
<dbReference type="Pfam" id="PF02654">
    <property type="entry name" value="CobS"/>
    <property type="match status" value="1"/>
</dbReference>
<evidence type="ECO:0000256" key="10">
    <source>
        <dbReference type="ARBA" id="ARBA00022692"/>
    </source>
</evidence>
<evidence type="ECO:0000256" key="3">
    <source>
        <dbReference type="ARBA" id="ARBA00004663"/>
    </source>
</evidence>
<dbReference type="NCBIfam" id="TIGR00317">
    <property type="entry name" value="cobS"/>
    <property type="match status" value="1"/>
</dbReference>
<feature type="transmembrane region" description="Helical" evidence="19">
    <location>
        <begin position="190"/>
        <end position="210"/>
    </location>
</feature>
<dbReference type="EC" id="2.7.8.26" evidence="5 19"/>
<comment type="cofactor">
    <cofactor evidence="1 19">
        <name>Mg(2+)</name>
        <dbReference type="ChEBI" id="CHEBI:18420"/>
    </cofactor>
</comment>
<evidence type="ECO:0000256" key="13">
    <source>
        <dbReference type="ARBA" id="ARBA00023136"/>
    </source>
</evidence>
<feature type="transmembrane region" description="Helical" evidence="19">
    <location>
        <begin position="148"/>
        <end position="169"/>
    </location>
</feature>
<comment type="subcellular location">
    <subcellularLocation>
        <location evidence="2 19">Cell membrane</location>
        <topology evidence="2 19">Multi-pass membrane protein</topology>
    </subcellularLocation>
</comment>
<evidence type="ECO:0000256" key="8">
    <source>
        <dbReference type="ARBA" id="ARBA00022573"/>
    </source>
</evidence>
<keyword evidence="8 19" id="KW-0169">Cobalamin biosynthesis</keyword>
<feature type="transmembrane region" description="Helical" evidence="19">
    <location>
        <begin position="12"/>
        <end position="32"/>
    </location>
</feature>
<dbReference type="HAMAP" id="MF_00719">
    <property type="entry name" value="CobS"/>
    <property type="match status" value="1"/>
</dbReference>
<feature type="transmembrane region" description="Helical" evidence="19">
    <location>
        <begin position="124"/>
        <end position="142"/>
    </location>
</feature>
<comment type="caution">
    <text evidence="20">The sequence shown here is derived from an EMBL/GenBank/DDBJ whole genome shotgun (WGS) entry which is preliminary data.</text>
</comment>
<dbReference type="GO" id="GO:0009236">
    <property type="term" value="P:cobalamin biosynthetic process"/>
    <property type="evidence" value="ECO:0007669"/>
    <property type="project" value="UniProtKB-UniRule"/>
</dbReference>
<comment type="catalytic activity">
    <reaction evidence="17 19">
        <text>alpha-ribazole + adenosylcob(III)inamide-GDP = adenosylcob(III)alamin + GMP + H(+)</text>
        <dbReference type="Rhea" id="RHEA:16049"/>
        <dbReference type="ChEBI" id="CHEBI:10329"/>
        <dbReference type="ChEBI" id="CHEBI:15378"/>
        <dbReference type="ChEBI" id="CHEBI:18408"/>
        <dbReference type="ChEBI" id="CHEBI:58115"/>
        <dbReference type="ChEBI" id="CHEBI:60487"/>
        <dbReference type="EC" id="2.7.8.26"/>
    </reaction>
</comment>
<dbReference type="GO" id="GO:0005886">
    <property type="term" value="C:plasma membrane"/>
    <property type="evidence" value="ECO:0007669"/>
    <property type="project" value="UniProtKB-SubCell"/>
</dbReference>
<feature type="transmembrane region" description="Helical" evidence="19">
    <location>
        <begin position="44"/>
        <end position="64"/>
    </location>
</feature>
<keyword evidence="7 19" id="KW-1003">Cell membrane</keyword>
<proteinExistence type="inferred from homology"/>
<comment type="similarity">
    <text evidence="4 19">Belongs to the CobS family.</text>
</comment>
<evidence type="ECO:0000256" key="14">
    <source>
        <dbReference type="ARBA" id="ARBA00025228"/>
    </source>
</evidence>
<evidence type="ECO:0000256" key="5">
    <source>
        <dbReference type="ARBA" id="ARBA00013200"/>
    </source>
</evidence>
<accession>A0A1C0AS10</accession>
<reference evidence="21" key="1">
    <citation type="submission" date="2016-07" db="EMBL/GenBank/DDBJ databases">
        <authorList>
            <person name="Florea S."/>
            <person name="Webb J.S."/>
            <person name="Jaromczyk J."/>
            <person name="Schardl C.L."/>
        </authorList>
    </citation>
    <scope>NUCLEOTIDE SEQUENCE [LARGE SCALE GENOMIC DNA]</scope>
    <source>
        <strain evidence="21">IPBSL-7</strain>
    </source>
</reference>
<dbReference type="GO" id="GO:0008818">
    <property type="term" value="F:cobalamin 5'-phosphate synthase activity"/>
    <property type="evidence" value="ECO:0007669"/>
    <property type="project" value="UniProtKB-UniRule"/>
</dbReference>
<evidence type="ECO:0000256" key="12">
    <source>
        <dbReference type="ARBA" id="ARBA00022989"/>
    </source>
</evidence>
<evidence type="ECO:0000256" key="17">
    <source>
        <dbReference type="ARBA" id="ARBA00048623"/>
    </source>
</evidence>
<evidence type="ECO:0000256" key="11">
    <source>
        <dbReference type="ARBA" id="ARBA00022842"/>
    </source>
</evidence>
<dbReference type="GO" id="GO:0051073">
    <property type="term" value="F:adenosylcobinamide-GDP ribazoletransferase activity"/>
    <property type="evidence" value="ECO:0007669"/>
    <property type="project" value="UniProtKB-UniRule"/>
</dbReference>
<comment type="catalytic activity">
    <reaction evidence="18 19">
        <text>alpha-ribazole 5'-phosphate + adenosylcob(III)inamide-GDP = adenosylcob(III)alamin 5'-phosphate + GMP + H(+)</text>
        <dbReference type="Rhea" id="RHEA:23560"/>
        <dbReference type="ChEBI" id="CHEBI:15378"/>
        <dbReference type="ChEBI" id="CHEBI:57918"/>
        <dbReference type="ChEBI" id="CHEBI:58115"/>
        <dbReference type="ChEBI" id="CHEBI:60487"/>
        <dbReference type="ChEBI" id="CHEBI:60493"/>
        <dbReference type="EC" id="2.7.8.26"/>
    </reaction>
</comment>
<dbReference type="PANTHER" id="PTHR34148:SF1">
    <property type="entry name" value="ADENOSYLCOBINAMIDE-GDP RIBAZOLETRANSFERASE"/>
    <property type="match status" value="1"/>
</dbReference>